<dbReference type="InterPro" id="IPR015660">
    <property type="entry name" value="MASH1/Ascl1a-like"/>
</dbReference>
<dbReference type="GO" id="GO:0090575">
    <property type="term" value="C:RNA polymerase II transcription regulator complex"/>
    <property type="evidence" value="ECO:0007669"/>
    <property type="project" value="TreeGrafter"/>
</dbReference>
<name>A0AAN7R0N6_TRANT</name>
<keyword evidence="5" id="KW-0175">Coiled coil</keyword>
<evidence type="ECO:0000313" key="8">
    <source>
        <dbReference type="Proteomes" id="UP001346149"/>
    </source>
</evidence>
<evidence type="ECO:0000256" key="1">
    <source>
        <dbReference type="ARBA" id="ARBA00004123"/>
    </source>
</evidence>
<feature type="coiled-coil region" evidence="5">
    <location>
        <begin position="54"/>
        <end position="81"/>
    </location>
</feature>
<keyword evidence="3" id="KW-0804">Transcription</keyword>
<keyword evidence="2" id="KW-0805">Transcription regulation</keyword>
<evidence type="ECO:0000256" key="6">
    <source>
        <dbReference type="SAM" id="MobiDB-lite"/>
    </source>
</evidence>
<sequence length="183" mass="21063">MERKNPSMYPSSSTVDRKTIEGNRRSRMRNLIIMLNSLVQHQGLRGPATLPEQLEEATNFIKRLQINLEKLRKRKEKLLRVRNLNSRMRSGVMVNPAETYWIPRINVHQRGSTLEVNLITLSTSDNYPLLLETVGTFHEEGAEVVSVSFSVVGIYVFQTVLSEVHDSRPLAARVRILQRLQEL</sequence>
<reference evidence="7 8" key="1">
    <citation type="journal article" date="2023" name="Hortic Res">
        <title>Pangenome of water caltrop reveals structural variations and asymmetric subgenome divergence after allopolyploidization.</title>
        <authorList>
            <person name="Zhang X."/>
            <person name="Chen Y."/>
            <person name="Wang L."/>
            <person name="Yuan Y."/>
            <person name="Fang M."/>
            <person name="Shi L."/>
            <person name="Lu R."/>
            <person name="Comes H.P."/>
            <person name="Ma Y."/>
            <person name="Chen Y."/>
            <person name="Huang G."/>
            <person name="Zhou Y."/>
            <person name="Zheng Z."/>
            <person name="Qiu Y."/>
        </authorList>
    </citation>
    <scope>NUCLEOTIDE SEQUENCE [LARGE SCALE GENOMIC DNA]</scope>
    <source>
        <strain evidence="7">F231</strain>
    </source>
</reference>
<keyword evidence="8" id="KW-1185">Reference proteome</keyword>
<feature type="region of interest" description="Disordered" evidence="6">
    <location>
        <begin position="1"/>
        <end position="21"/>
    </location>
</feature>
<evidence type="ECO:0000313" key="7">
    <source>
        <dbReference type="EMBL" id="KAK4787444.1"/>
    </source>
</evidence>
<organism evidence="7 8">
    <name type="scientific">Trapa natans</name>
    <name type="common">Water chestnut</name>
    <dbReference type="NCBI Taxonomy" id="22666"/>
    <lineage>
        <taxon>Eukaryota</taxon>
        <taxon>Viridiplantae</taxon>
        <taxon>Streptophyta</taxon>
        <taxon>Embryophyta</taxon>
        <taxon>Tracheophyta</taxon>
        <taxon>Spermatophyta</taxon>
        <taxon>Magnoliopsida</taxon>
        <taxon>eudicotyledons</taxon>
        <taxon>Gunneridae</taxon>
        <taxon>Pentapetalae</taxon>
        <taxon>rosids</taxon>
        <taxon>malvids</taxon>
        <taxon>Myrtales</taxon>
        <taxon>Lythraceae</taxon>
        <taxon>Trapa</taxon>
    </lineage>
</organism>
<evidence type="ECO:0000256" key="5">
    <source>
        <dbReference type="SAM" id="Coils"/>
    </source>
</evidence>
<dbReference type="PANTHER" id="PTHR13935">
    <property type="entry name" value="ACHAETE-SCUTE TRANSCRIPTION FACTOR-RELATED"/>
    <property type="match status" value="1"/>
</dbReference>
<gene>
    <name evidence="7" type="ORF">SAY86_011277</name>
</gene>
<dbReference type="AlphaFoldDB" id="A0AAN7R0N6"/>
<comment type="caution">
    <text evidence="7">The sequence shown here is derived from an EMBL/GenBank/DDBJ whole genome shotgun (WGS) entry which is preliminary data.</text>
</comment>
<proteinExistence type="predicted"/>
<dbReference type="SUPFAM" id="SSF47459">
    <property type="entry name" value="HLH, helix-loop-helix DNA-binding domain"/>
    <property type="match status" value="1"/>
</dbReference>
<accession>A0AAN7R0N6</accession>
<dbReference type="GO" id="GO:0000981">
    <property type="term" value="F:DNA-binding transcription factor activity, RNA polymerase II-specific"/>
    <property type="evidence" value="ECO:0007669"/>
    <property type="project" value="TreeGrafter"/>
</dbReference>
<dbReference type="EMBL" id="JAXQNO010000012">
    <property type="protein sequence ID" value="KAK4787444.1"/>
    <property type="molecule type" value="Genomic_DNA"/>
</dbReference>
<evidence type="ECO:0000256" key="2">
    <source>
        <dbReference type="ARBA" id="ARBA00023015"/>
    </source>
</evidence>
<comment type="subcellular location">
    <subcellularLocation>
        <location evidence="1">Nucleus</location>
    </subcellularLocation>
</comment>
<evidence type="ECO:0000256" key="4">
    <source>
        <dbReference type="ARBA" id="ARBA00023242"/>
    </source>
</evidence>
<dbReference type="PANTHER" id="PTHR13935:SF90">
    <property type="entry name" value="TRANSCRIPTION FACTOR BHLH162"/>
    <property type="match status" value="1"/>
</dbReference>
<dbReference type="Proteomes" id="UP001346149">
    <property type="component" value="Unassembled WGS sequence"/>
</dbReference>
<dbReference type="GO" id="GO:0046983">
    <property type="term" value="F:protein dimerization activity"/>
    <property type="evidence" value="ECO:0007669"/>
    <property type="project" value="InterPro"/>
</dbReference>
<evidence type="ECO:0000256" key="3">
    <source>
        <dbReference type="ARBA" id="ARBA00023163"/>
    </source>
</evidence>
<evidence type="ECO:0008006" key="9">
    <source>
        <dbReference type="Google" id="ProtNLM"/>
    </source>
</evidence>
<dbReference type="InterPro" id="IPR036638">
    <property type="entry name" value="HLH_DNA-bd_sf"/>
</dbReference>
<dbReference type="GO" id="GO:0000977">
    <property type="term" value="F:RNA polymerase II transcription regulatory region sequence-specific DNA binding"/>
    <property type="evidence" value="ECO:0007669"/>
    <property type="project" value="TreeGrafter"/>
</dbReference>
<keyword evidence="4" id="KW-0539">Nucleus</keyword>
<protein>
    <recommendedName>
        <fullName evidence="9">BHLH domain-containing protein</fullName>
    </recommendedName>
</protein>